<accession>A0A1H6BME4</accession>
<dbReference type="InterPro" id="IPR000600">
    <property type="entry name" value="ROK"/>
</dbReference>
<dbReference type="Pfam" id="PF00480">
    <property type="entry name" value="ROK"/>
    <property type="match status" value="1"/>
</dbReference>
<keyword evidence="2" id="KW-0418">Kinase</keyword>
<reference evidence="2 3" key="1">
    <citation type="submission" date="2016-10" db="EMBL/GenBank/DDBJ databases">
        <authorList>
            <person name="de Groot N.N."/>
        </authorList>
    </citation>
    <scope>NUCLEOTIDE SEQUENCE [LARGE SCALE GENOMIC DNA]</scope>
    <source>
        <strain evidence="2 3">DSM 22489</strain>
    </source>
</reference>
<dbReference type="SUPFAM" id="SSF53067">
    <property type="entry name" value="Actin-like ATPase domain"/>
    <property type="match status" value="1"/>
</dbReference>
<name>A0A1H6BME4_9BACT</name>
<dbReference type="OrthoDB" id="107963at2"/>
<dbReference type="EMBL" id="FNVA01000007">
    <property type="protein sequence ID" value="SEG61840.1"/>
    <property type="molecule type" value="Genomic_DNA"/>
</dbReference>
<dbReference type="PANTHER" id="PTHR18964">
    <property type="entry name" value="ROK (REPRESSOR, ORF, KINASE) FAMILY"/>
    <property type="match status" value="1"/>
</dbReference>
<dbReference type="GO" id="GO:0016301">
    <property type="term" value="F:kinase activity"/>
    <property type="evidence" value="ECO:0007669"/>
    <property type="project" value="UniProtKB-KW"/>
</dbReference>
<dbReference type="Proteomes" id="UP000236728">
    <property type="component" value="Unassembled WGS sequence"/>
</dbReference>
<evidence type="ECO:0000313" key="2">
    <source>
        <dbReference type="EMBL" id="SEG61840.1"/>
    </source>
</evidence>
<evidence type="ECO:0000313" key="3">
    <source>
        <dbReference type="Proteomes" id="UP000236728"/>
    </source>
</evidence>
<dbReference type="PANTHER" id="PTHR18964:SF149">
    <property type="entry name" value="BIFUNCTIONAL UDP-N-ACETYLGLUCOSAMINE 2-EPIMERASE_N-ACETYLMANNOSAMINE KINASE"/>
    <property type="match status" value="1"/>
</dbReference>
<dbReference type="RefSeq" id="WP_103934689.1">
    <property type="nucleotide sequence ID" value="NZ_FNVA01000007.1"/>
</dbReference>
<keyword evidence="2" id="KW-0808">Transferase</keyword>
<evidence type="ECO:0000256" key="1">
    <source>
        <dbReference type="ARBA" id="ARBA00006479"/>
    </source>
</evidence>
<keyword evidence="3" id="KW-1185">Reference proteome</keyword>
<sequence>MSEATSSAATTIVGVTISERLLAGMVTGHVVDGPILAFPEPRSTDGEDDNPLIELPADDLANAISDLVARVMKGREKELKAVGISLPGYVKNGVVEEAPNLPQLKGARFREMVMAGLAARGMEVPVVPSNDADAIAAGLASQRGKLDSTIRVWTLGTGIGFGMYPFTGEVMEGGHSVVSLDDKENYCGCGGRGHLEGIMGHRAMRLRFLDMEPEEVFEAANKRSDARCVEFKQLWHKALAAATASSIHFAGAGKFYLSGYNVRFVDLPMLRDYLHQMVKMSSLQSYSMEIVAEDQETRIVGAAVFAEQAEE</sequence>
<dbReference type="AlphaFoldDB" id="A0A1H6BME4"/>
<dbReference type="InterPro" id="IPR043129">
    <property type="entry name" value="ATPase_NBD"/>
</dbReference>
<gene>
    <name evidence="2" type="ORF">SAMN05421819_3843</name>
</gene>
<dbReference type="Gene3D" id="3.30.420.40">
    <property type="match status" value="2"/>
</dbReference>
<protein>
    <submittedName>
        <fullName evidence="2">Sugar kinase of the NBD/HSP70 family, may contain an N-terminal HTH domain</fullName>
    </submittedName>
</protein>
<organism evidence="2 3">
    <name type="scientific">Bryocella elongata</name>
    <dbReference type="NCBI Taxonomy" id="863522"/>
    <lineage>
        <taxon>Bacteria</taxon>
        <taxon>Pseudomonadati</taxon>
        <taxon>Acidobacteriota</taxon>
        <taxon>Terriglobia</taxon>
        <taxon>Terriglobales</taxon>
        <taxon>Acidobacteriaceae</taxon>
        <taxon>Bryocella</taxon>
    </lineage>
</organism>
<comment type="similarity">
    <text evidence="1">Belongs to the ROK (NagC/XylR) family.</text>
</comment>
<proteinExistence type="inferred from homology"/>